<feature type="domain" description="BRCT" evidence="5">
    <location>
        <begin position="534"/>
        <end position="609"/>
    </location>
</feature>
<evidence type="ECO:0000256" key="4">
    <source>
        <dbReference type="SAM" id="MobiDB-lite"/>
    </source>
</evidence>
<dbReference type="Proteomes" id="UP000823405">
    <property type="component" value="Unassembled WGS sequence"/>
</dbReference>
<keyword evidence="7" id="KW-1185">Reference proteome</keyword>
<keyword evidence="1" id="KW-0479">Metal-binding</keyword>
<evidence type="ECO:0000313" key="6">
    <source>
        <dbReference type="EMBL" id="KAG0317007.1"/>
    </source>
</evidence>
<proteinExistence type="predicted"/>
<dbReference type="Pfam" id="PF13923">
    <property type="entry name" value="zf-C3HC4_2"/>
    <property type="match status" value="1"/>
</dbReference>
<sequence length="837" mass="92997">MTTKRHSSDELHSTYTVKECGHHFCQKCIYPVLGTDCVCPTCDIPARVGNLVKNPSYDILVACVTKLHNIRLAQDSSEEKDPREPSSQERDPSSQERDRELEQGTFIGTPIWTYDCGPTFPNSDHFSTLSNVEAQTFPSIDAAMTMHRREREIQEKANVKQEQEQAAPFSQPDERGHESSSEDGAGEGFTSQQTEILGDDTHLPAQPQAPPTISQLQRLLSIRKVYSPTQHVRQESETPRDPTPYSEGYPAPSNGVTSNFNTPRMPTPSFRKIQLDLGSQYVSDSDQVQEQQISNRPSRKRRMQTEEYTGRSDTPPSDGGSHGTASRNKKPLRIAPKRELYSPDAVIVMRDPLQDIRNPPTSRRRKESVGSGKASGFDGKIPWACRYCPKVTSVGQDVRIEECPACGQNQADSGVNGGSSTSNTDDDGDDDNDEYGQVIASSQPTLDSERFTLMPSRDVSYLPINRVPSRPKPPQPQSSRSTNPGSAGSETLTSSSAIRGNTSEPTTAISCVFTGLNREQKDAFDDNITRVIEAGLFMEHMPDQVFNESATHIITSFDSLVWKRLGVALCPRVLKYLVGMLSNGWVVRHDWFLDSVKSRVWLPLPDERYLIQGDAQFGPAPGTQHRRELRQKHSLKLFDSCRMFFYGEFGTAAQKSIKKQELLRLVQCGGASVLMKRPPKSSSSSSTRARSRTPAGEISGLNSTNNSSSVDENVFFSPMRSFLYLTEDIKPWQIPIDKSVPIIVCDPSKIPSGQFTNASSQSSVVPTATSETILSPADLKKHGWLRDFQAVSLTWVLNCISCSLMGKADVDLLYGSSDTHEIRELDQAWDSWRTKKL</sequence>
<protein>
    <submittedName>
        <fullName evidence="6">BRCA1-associated RING domain protein 1</fullName>
    </submittedName>
</protein>
<evidence type="ECO:0000256" key="2">
    <source>
        <dbReference type="ARBA" id="ARBA00022771"/>
    </source>
</evidence>
<feature type="region of interest" description="Disordered" evidence="4">
    <location>
        <begin position="674"/>
        <end position="704"/>
    </location>
</feature>
<comment type="caution">
    <text evidence="6">The sequence shown here is derived from an EMBL/GenBank/DDBJ whole genome shotgun (WGS) entry which is preliminary data.</text>
</comment>
<dbReference type="PROSITE" id="PS00518">
    <property type="entry name" value="ZF_RING_1"/>
    <property type="match status" value="1"/>
</dbReference>
<keyword evidence="3" id="KW-0862">Zinc</keyword>
<feature type="compositionally biased region" description="Acidic residues" evidence="4">
    <location>
        <begin position="424"/>
        <end position="434"/>
    </location>
</feature>
<dbReference type="SUPFAM" id="SSF57850">
    <property type="entry name" value="RING/U-box"/>
    <property type="match status" value="1"/>
</dbReference>
<feature type="region of interest" description="Disordered" evidence="4">
    <location>
        <begin position="282"/>
        <end position="338"/>
    </location>
</feature>
<dbReference type="GO" id="GO:0008270">
    <property type="term" value="F:zinc ion binding"/>
    <property type="evidence" value="ECO:0007669"/>
    <property type="project" value="UniProtKB-KW"/>
</dbReference>
<feature type="region of interest" description="Disordered" evidence="4">
    <location>
        <begin position="227"/>
        <end position="270"/>
    </location>
</feature>
<dbReference type="Gene3D" id="3.40.50.10190">
    <property type="entry name" value="BRCT domain"/>
    <property type="match status" value="2"/>
</dbReference>
<dbReference type="InterPro" id="IPR036420">
    <property type="entry name" value="BRCT_dom_sf"/>
</dbReference>
<dbReference type="InterPro" id="IPR013083">
    <property type="entry name" value="Znf_RING/FYVE/PHD"/>
</dbReference>
<dbReference type="EMBL" id="JAAAIN010000269">
    <property type="protein sequence ID" value="KAG0317007.1"/>
    <property type="molecule type" value="Genomic_DNA"/>
</dbReference>
<feature type="compositionally biased region" description="Low complexity" evidence="4">
    <location>
        <begin position="680"/>
        <end position="695"/>
    </location>
</feature>
<accession>A0A9P6RGB9</accession>
<feature type="region of interest" description="Disordered" evidence="4">
    <location>
        <begin position="156"/>
        <end position="189"/>
    </location>
</feature>
<dbReference type="PROSITE" id="PS50172">
    <property type="entry name" value="BRCT"/>
    <property type="match status" value="1"/>
</dbReference>
<feature type="compositionally biased region" description="Polar residues" evidence="4">
    <location>
        <begin position="282"/>
        <end position="296"/>
    </location>
</feature>
<name>A0A9P6RGB9_9FUNG</name>
<reference evidence="6" key="1">
    <citation type="journal article" date="2020" name="Fungal Divers.">
        <title>Resolving the Mortierellaceae phylogeny through synthesis of multi-gene phylogenetics and phylogenomics.</title>
        <authorList>
            <person name="Vandepol N."/>
            <person name="Liber J."/>
            <person name="Desiro A."/>
            <person name="Na H."/>
            <person name="Kennedy M."/>
            <person name="Barry K."/>
            <person name="Grigoriev I.V."/>
            <person name="Miller A.N."/>
            <person name="O'Donnell K."/>
            <person name="Stajich J.E."/>
            <person name="Bonito G."/>
        </authorList>
    </citation>
    <scope>NUCLEOTIDE SEQUENCE</scope>
    <source>
        <strain evidence="6">NVP60</strain>
    </source>
</reference>
<feature type="compositionally biased region" description="Polar residues" evidence="4">
    <location>
        <begin position="482"/>
        <end position="503"/>
    </location>
</feature>
<feature type="compositionally biased region" description="Polar residues" evidence="4">
    <location>
        <begin position="254"/>
        <end position="264"/>
    </location>
</feature>
<dbReference type="AlphaFoldDB" id="A0A9P6RGB9"/>
<dbReference type="Gene3D" id="3.30.40.10">
    <property type="entry name" value="Zinc/RING finger domain, C3HC4 (zinc finger)"/>
    <property type="match status" value="1"/>
</dbReference>
<dbReference type="OrthoDB" id="549017at2759"/>
<keyword evidence="2" id="KW-0863">Zinc-finger</keyword>
<feature type="region of interest" description="Disordered" evidence="4">
    <location>
        <begin position="74"/>
        <end position="100"/>
    </location>
</feature>
<feature type="region of interest" description="Disordered" evidence="4">
    <location>
        <begin position="351"/>
        <end position="375"/>
    </location>
</feature>
<evidence type="ECO:0000256" key="3">
    <source>
        <dbReference type="ARBA" id="ARBA00022833"/>
    </source>
</evidence>
<evidence type="ECO:0000313" key="7">
    <source>
        <dbReference type="Proteomes" id="UP000823405"/>
    </source>
</evidence>
<feature type="region of interest" description="Disordered" evidence="4">
    <location>
        <begin position="407"/>
        <end position="503"/>
    </location>
</feature>
<dbReference type="InterPro" id="IPR001841">
    <property type="entry name" value="Znf_RING"/>
</dbReference>
<dbReference type="InterPro" id="IPR017907">
    <property type="entry name" value="Znf_RING_CS"/>
</dbReference>
<feature type="compositionally biased region" description="Basic and acidic residues" evidence="4">
    <location>
        <begin position="77"/>
        <end position="100"/>
    </location>
</feature>
<dbReference type="SUPFAM" id="SSF52113">
    <property type="entry name" value="BRCT domain"/>
    <property type="match status" value="2"/>
</dbReference>
<evidence type="ECO:0000256" key="1">
    <source>
        <dbReference type="ARBA" id="ARBA00022723"/>
    </source>
</evidence>
<organism evidence="6 7">
    <name type="scientific">Linnemannia gamsii</name>
    <dbReference type="NCBI Taxonomy" id="64522"/>
    <lineage>
        <taxon>Eukaryota</taxon>
        <taxon>Fungi</taxon>
        <taxon>Fungi incertae sedis</taxon>
        <taxon>Mucoromycota</taxon>
        <taxon>Mortierellomycotina</taxon>
        <taxon>Mortierellomycetes</taxon>
        <taxon>Mortierellales</taxon>
        <taxon>Mortierellaceae</taxon>
        <taxon>Linnemannia</taxon>
    </lineage>
</organism>
<dbReference type="InterPro" id="IPR001357">
    <property type="entry name" value="BRCT_dom"/>
</dbReference>
<evidence type="ECO:0000259" key="5">
    <source>
        <dbReference type="PROSITE" id="PS50172"/>
    </source>
</evidence>
<gene>
    <name evidence="6" type="primary">BARD1</name>
    <name evidence="6" type="ORF">BGZ97_006030</name>
</gene>